<dbReference type="Proteomes" id="UP000681722">
    <property type="component" value="Unassembled WGS sequence"/>
</dbReference>
<feature type="non-terminal residue" evidence="2">
    <location>
        <position position="1"/>
    </location>
</feature>
<comment type="caution">
    <text evidence="2">The sequence shown here is derived from an EMBL/GenBank/DDBJ whole genome shotgun (WGS) entry which is preliminary data.</text>
</comment>
<evidence type="ECO:0000256" key="1">
    <source>
        <dbReference type="SAM" id="MobiDB-lite"/>
    </source>
</evidence>
<reference evidence="2" key="1">
    <citation type="submission" date="2021-02" db="EMBL/GenBank/DDBJ databases">
        <authorList>
            <person name="Nowell W R."/>
        </authorList>
    </citation>
    <scope>NUCLEOTIDE SEQUENCE</scope>
</reference>
<gene>
    <name evidence="2" type="ORF">GPM918_LOCUS20964</name>
    <name evidence="3" type="ORF">SRO942_LOCUS20963</name>
</gene>
<proteinExistence type="predicted"/>
<evidence type="ECO:0000313" key="4">
    <source>
        <dbReference type="Proteomes" id="UP000663829"/>
    </source>
</evidence>
<sequence>DLEMKSIGLPYEKLHTSPSTITLTAPNSKYSKTNIVTPLEQTPNGTSNQISSSQNNTAVTSLAFTGVDDKNDESHID</sequence>
<feature type="compositionally biased region" description="Basic and acidic residues" evidence="1">
    <location>
        <begin position="67"/>
        <end position="77"/>
    </location>
</feature>
<dbReference type="Proteomes" id="UP000663829">
    <property type="component" value="Unassembled WGS sequence"/>
</dbReference>
<evidence type="ECO:0000313" key="3">
    <source>
        <dbReference type="EMBL" id="CAF3910243.1"/>
    </source>
</evidence>
<keyword evidence="4" id="KW-1185">Reference proteome</keyword>
<dbReference type="EMBL" id="CAJNOQ010006763">
    <property type="protein sequence ID" value="CAF1146677.1"/>
    <property type="molecule type" value="Genomic_DNA"/>
</dbReference>
<feature type="region of interest" description="Disordered" evidence="1">
    <location>
        <begin position="39"/>
        <end position="77"/>
    </location>
</feature>
<protein>
    <submittedName>
        <fullName evidence="2">Uncharacterized protein</fullName>
    </submittedName>
</protein>
<dbReference type="EMBL" id="CAJOBC010006764">
    <property type="protein sequence ID" value="CAF3910243.1"/>
    <property type="molecule type" value="Genomic_DNA"/>
</dbReference>
<name>A0A814SDM3_9BILA</name>
<evidence type="ECO:0000313" key="2">
    <source>
        <dbReference type="EMBL" id="CAF1146677.1"/>
    </source>
</evidence>
<organism evidence="2 4">
    <name type="scientific">Didymodactylos carnosus</name>
    <dbReference type="NCBI Taxonomy" id="1234261"/>
    <lineage>
        <taxon>Eukaryota</taxon>
        <taxon>Metazoa</taxon>
        <taxon>Spiralia</taxon>
        <taxon>Gnathifera</taxon>
        <taxon>Rotifera</taxon>
        <taxon>Eurotatoria</taxon>
        <taxon>Bdelloidea</taxon>
        <taxon>Philodinida</taxon>
        <taxon>Philodinidae</taxon>
        <taxon>Didymodactylos</taxon>
    </lineage>
</organism>
<feature type="compositionally biased region" description="Low complexity" evidence="1">
    <location>
        <begin position="44"/>
        <end position="57"/>
    </location>
</feature>
<accession>A0A814SDM3</accession>
<dbReference type="AlphaFoldDB" id="A0A814SDM3"/>